<reference evidence="1 2" key="1">
    <citation type="submission" date="2024-06" db="EMBL/GenBank/DDBJ databases">
        <title>The Natural Products Discovery Center: Release of the First 8490 Sequenced Strains for Exploring Actinobacteria Biosynthetic Diversity.</title>
        <authorList>
            <person name="Kalkreuter E."/>
            <person name="Kautsar S.A."/>
            <person name="Yang D."/>
            <person name="Bader C.D."/>
            <person name="Teijaro C.N."/>
            <person name="Fluegel L."/>
            <person name="Davis C.M."/>
            <person name="Simpson J.R."/>
            <person name="Lauterbach L."/>
            <person name="Steele A.D."/>
            <person name="Gui C."/>
            <person name="Meng S."/>
            <person name="Li G."/>
            <person name="Viehrig K."/>
            <person name="Ye F."/>
            <person name="Su P."/>
            <person name="Kiefer A.F."/>
            <person name="Nichols A."/>
            <person name="Cepeda A.J."/>
            <person name="Yan W."/>
            <person name="Fan B."/>
            <person name="Jiang Y."/>
            <person name="Adhikari A."/>
            <person name="Zheng C.-J."/>
            <person name="Schuster L."/>
            <person name="Cowan T.M."/>
            <person name="Smanski M.J."/>
            <person name="Chevrette M.G."/>
            <person name="De Carvalho L.P.S."/>
            <person name="Shen B."/>
        </authorList>
    </citation>
    <scope>NUCLEOTIDE SEQUENCE [LARGE SCALE GENOMIC DNA]</scope>
    <source>
        <strain evidence="1 2">NPDC047833</strain>
    </source>
</reference>
<accession>A0ABV3LQC8</accession>
<keyword evidence="2" id="KW-1185">Reference proteome</keyword>
<dbReference type="RefSeq" id="WP_359775492.1">
    <property type="nucleotide sequence ID" value="NZ_JBEYRR010000002.1"/>
</dbReference>
<evidence type="ECO:0000313" key="2">
    <source>
        <dbReference type="Proteomes" id="UP001553843"/>
    </source>
</evidence>
<gene>
    <name evidence="1" type="ORF">AB0887_06815</name>
</gene>
<sequence>MQATDDAGRRAHLDFYAAFATRGEILGTGIGADPAAWEAALGPDHLDDPGEGTLRRDHGLVELSFSAAEKPLGRSSSRPFSCYGISVQVHRLAHDAPTASLVPSALVREYGEFAPRVRFEELRAAILSLGCTVEPEDLSADIHRYRVPESGARVFVIDDPDPYGDGHHDTDDPETAQAGDVWALSVAPAWWGASP</sequence>
<evidence type="ECO:0000313" key="1">
    <source>
        <dbReference type="EMBL" id="MEW2361673.1"/>
    </source>
</evidence>
<name>A0ABV3LQC8_9ACTN</name>
<dbReference type="Proteomes" id="UP001553843">
    <property type="component" value="Unassembled WGS sequence"/>
</dbReference>
<dbReference type="EMBL" id="JBEYRS010000002">
    <property type="protein sequence ID" value="MEW2361673.1"/>
    <property type="molecule type" value="Genomic_DNA"/>
</dbReference>
<comment type="caution">
    <text evidence="1">The sequence shown here is derived from an EMBL/GenBank/DDBJ whole genome shotgun (WGS) entry which is preliminary data.</text>
</comment>
<organism evidence="1 2">
    <name type="scientific">Streptomyces huasconensis</name>
    <dbReference type="NCBI Taxonomy" id="1854574"/>
    <lineage>
        <taxon>Bacteria</taxon>
        <taxon>Bacillati</taxon>
        <taxon>Actinomycetota</taxon>
        <taxon>Actinomycetes</taxon>
        <taxon>Kitasatosporales</taxon>
        <taxon>Streptomycetaceae</taxon>
        <taxon>Streptomyces</taxon>
    </lineage>
</organism>
<proteinExistence type="predicted"/>
<protein>
    <submittedName>
        <fullName evidence="1">Uncharacterized protein</fullName>
    </submittedName>
</protein>